<evidence type="ECO:0000313" key="1">
    <source>
        <dbReference type="EMBL" id="NAY91482.1"/>
    </source>
</evidence>
<proteinExistence type="predicted"/>
<dbReference type="AlphaFoldDB" id="A0A964TAV3"/>
<reference evidence="1" key="1">
    <citation type="submission" date="2020-01" db="EMBL/GenBank/DDBJ databases">
        <title>Muricauda ochracea sp. nov., isolated from a tidal flat of Garorim bay in Korea.</title>
        <authorList>
            <person name="Kim D."/>
            <person name="Yoo Y."/>
            <person name="Kim J.-J."/>
        </authorList>
    </citation>
    <scope>NUCLEOTIDE SEQUENCE</scope>
    <source>
        <strain evidence="1">JGD-17</strain>
    </source>
</reference>
<dbReference type="EMBL" id="JAAABI010000002">
    <property type="protein sequence ID" value="NAY91482.1"/>
    <property type="molecule type" value="Genomic_DNA"/>
</dbReference>
<gene>
    <name evidence="1" type="ORF">GTQ34_06095</name>
</gene>
<keyword evidence="2" id="KW-1185">Reference proteome</keyword>
<evidence type="ECO:0000313" key="2">
    <source>
        <dbReference type="Proteomes" id="UP000667650"/>
    </source>
</evidence>
<accession>A0A964TAV3</accession>
<dbReference type="Proteomes" id="UP000667650">
    <property type="component" value="Unassembled WGS sequence"/>
</dbReference>
<comment type="caution">
    <text evidence="1">The sequence shown here is derived from an EMBL/GenBank/DDBJ whole genome shotgun (WGS) entry which is preliminary data.</text>
</comment>
<name>A0A964TAV3_9FLAO</name>
<sequence length="219" mass="24793">MERRSALKNMGMAFGYVVATPTLLGILQSCEKKPDYAEWVPSFFDKDKGYALAQTVDIILPKTDTPSATEINVHGFIDAFMAEVLPDEQRDFVKMKMDKFYEKVLMNSGKESLMDVDSEDIEPTLKTYLKKRSEEDEESHIESINSYMEAIMQGGEASLDDDVACFSFANDIRDITIWAYKSSEYIGEEVLAYLPIPGEYIPCEDVNVLTGGKDWSVKR</sequence>
<protein>
    <submittedName>
        <fullName evidence="1">Gluconate 2-dehydrogenase subunit 3 family protein</fullName>
    </submittedName>
</protein>
<dbReference type="Pfam" id="PF13618">
    <property type="entry name" value="Gluconate_2-dh3"/>
    <property type="match status" value="1"/>
</dbReference>
<dbReference type="RefSeq" id="WP_166522904.1">
    <property type="nucleotide sequence ID" value="NZ_JAAABI010000002.1"/>
</dbReference>
<dbReference type="InterPro" id="IPR027056">
    <property type="entry name" value="Gluconate_2DH_su3"/>
</dbReference>
<organism evidence="1 2">
    <name type="scientific">Flagellimonas ochracea</name>
    <dbReference type="NCBI Taxonomy" id="2696472"/>
    <lineage>
        <taxon>Bacteria</taxon>
        <taxon>Pseudomonadati</taxon>
        <taxon>Bacteroidota</taxon>
        <taxon>Flavobacteriia</taxon>
        <taxon>Flavobacteriales</taxon>
        <taxon>Flavobacteriaceae</taxon>
        <taxon>Flagellimonas</taxon>
    </lineage>
</organism>
<dbReference type="PROSITE" id="PS51257">
    <property type="entry name" value="PROKAR_LIPOPROTEIN"/>
    <property type="match status" value="1"/>
</dbReference>